<dbReference type="PROSITE" id="PS50004">
    <property type="entry name" value="C2"/>
    <property type="match status" value="1"/>
</dbReference>
<name>A0A8D2KX53_VARKO</name>
<proteinExistence type="predicted"/>
<dbReference type="Ensembl" id="ENSVKKT00000013874.1">
    <property type="protein sequence ID" value="ENSVKKP00000013549.1"/>
    <property type="gene ID" value="ENSVKKG00000009345.1"/>
</dbReference>
<evidence type="ECO:0000313" key="3">
    <source>
        <dbReference type="Proteomes" id="UP000694545"/>
    </source>
</evidence>
<sequence length="122" mass="14376">EESHCWHQWGKFLPMQILASGVFFRKSMGPDWNQWRYNFLLDAAHGLVQKLATLVTLFIFSTVSQSDCYVVLWLPTATCEKMRTKTVNNCKNPVWNETFYYRIQTQVKVNDGTGGCRVFWWK</sequence>
<reference evidence="2" key="2">
    <citation type="submission" date="2025-09" db="UniProtKB">
        <authorList>
            <consortium name="Ensembl"/>
        </authorList>
    </citation>
    <scope>IDENTIFICATION</scope>
</reference>
<dbReference type="InterPro" id="IPR000008">
    <property type="entry name" value="C2_dom"/>
</dbReference>
<dbReference type="Gene3D" id="2.60.40.150">
    <property type="entry name" value="C2 domain"/>
    <property type="match status" value="1"/>
</dbReference>
<protein>
    <recommendedName>
        <fullName evidence="1">C2 domain-containing protein</fullName>
    </recommendedName>
</protein>
<evidence type="ECO:0000313" key="2">
    <source>
        <dbReference type="Ensembl" id="ENSVKKP00000013549.1"/>
    </source>
</evidence>
<dbReference type="AlphaFoldDB" id="A0A8D2KX53"/>
<accession>A0A8D2KX53</accession>
<dbReference type="Proteomes" id="UP000694545">
    <property type="component" value="Unplaced"/>
</dbReference>
<reference evidence="2" key="1">
    <citation type="submission" date="2025-08" db="UniProtKB">
        <authorList>
            <consortium name="Ensembl"/>
        </authorList>
    </citation>
    <scope>IDENTIFICATION</scope>
</reference>
<dbReference type="InterPro" id="IPR035892">
    <property type="entry name" value="C2_domain_sf"/>
</dbReference>
<keyword evidence="3" id="KW-1185">Reference proteome</keyword>
<organism evidence="2 3">
    <name type="scientific">Varanus komodoensis</name>
    <name type="common">Komodo dragon</name>
    <dbReference type="NCBI Taxonomy" id="61221"/>
    <lineage>
        <taxon>Eukaryota</taxon>
        <taxon>Metazoa</taxon>
        <taxon>Chordata</taxon>
        <taxon>Craniata</taxon>
        <taxon>Vertebrata</taxon>
        <taxon>Euteleostomi</taxon>
        <taxon>Lepidosauria</taxon>
        <taxon>Squamata</taxon>
        <taxon>Bifurcata</taxon>
        <taxon>Unidentata</taxon>
        <taxon>Episquamata</taxon>
        <taxon>Toxicofera</taxon>
        <taxon>Anguimorpha</taxon>
        <taxon>Paleoanguimorpha</taxon>
        <taxon>Varanoidea</taxon>
        <taxon>Varanidae</taxon>
        <taxon>Varanus</taxon>
    </lineage>
</organism>
<feature type="domain" description="C2" evidence="1">
    <location>
        <begin position="18"/>
        <end position="122"/>
    </location>
</feature>
<dbReference type="Pfam" id="PF00168">
    <property type="entry name" value="C2"/>
    <property type="match status" value="1"/>
</dbReference>
<dbReference type="SUPFAM" id="SSF49562">
    <property type="entry name" value="C2 domain (Calcium/lipid-binding domain, CaLB)"/>
    <property type="match status" value="1"/>
</dbReference>
<evidence type="ECO:0000259" key="1">
    <source>
        <dbReference type="PROSITE" id="PS50004"/>
    </source>
</evidence>